<dbReference type="InterPro" id="IPR036339">
    <property type="entry name" value="PUB-like_dom_sf"/>
</dbReference>
<protein>
    <recommendedName>
        <fullName evidence="2">PUB domain-containing protein</fullName>
    </recommendedName>
</protein>
<dbReference type="SUPFAM" id="SSF52799">
    <property type="entry name" value="(Phosphotyrosine protein) phosphatases II"/>
    <property type="match status" value="1"/>
</dbReference>
<dbReference type="InterPro" id="IPR018997">
    <property type="entry name" value="PUB_domain"/>
</dbReference>
<gene>
    <name evidence="3" type="ORF">OJ253_2584</name>
</gene>
<evidence type="ECO:0000313" key="3">
    <source>
        <dbReference type="EMBL" id="KAJ1606829.1"/>
    </source>
</evidence>
<accession>A0A9D5DF91</accession>
<name>A0A9D5DF91_9CRYT</name>
<dbReference type="Gene3D" id="3.90.190.10">
    <property type="entry name" value="Protein tyrosine phosphatase superfamily"/>
    <property type="match status" value="1"/>
</dbReference>
<feature type="region of interest" description="Disordered" evidence="1">
    <location>
        <begin position="1"/>
        <end position="61"/>
    </location>
</feature>
<dbReference type="Proteomes" id="UP001067231">
    <property type="component" value="Unassembled WGS sequence"/>
</dbReference>
<dbReference type="Gene3D" id="1.20.58.2190">
    <property type="match status" value="1"/>
</dbReference>
<evidence type="ECO:0000259" key="2">
    <source>
        <dbReference type="Pfam" id="PF09409"/>
    </source>
</evidence>
<reference evidence="3" key="1">
    <citation type="submission" date="2022-10" db="EMBL/GenBank/DDBJ databases">
        <title>Adaptive evolution leads to modifications in subtelomeric GC content in a zoonotic Cryptosporidium species.</title>
        <authorList>
            <person name="Li J."/>
            <person name="Feng Y."/>
            <person name="Xiao L."/>
        </authorList>
    </citation>
    <scope>NUCLEOTIDE SEQUENCE</scope>
    <source>
        <strain evidence="3">33844</strain>
    </source>
</reference>
<feature type="domain" description="PUB" evidence="2">
    <location>
        <begin position="497"/>
        <end position="562"/>
    </location>
</feature>
<dbReference type="AlphaFoldDB" id="A0A9D5DF91"/>
<sequence length="595" mass="68464">MGSDCSKFKTASKKEPSLDKYNPANSNPGDDCCGSRETDLSLSSNNKSEPKTKHKRDNRKIVEVPPFTNKAVKERIPRPWRTLDDLTFQWKELDVEGTPFKVRYITPNMFFNLWAQSKNSNPLGNYGITFVDSQSFYFDVKVLEANSEEEEAMARLASKGALMKRTVIGALQPFRSFSKQSTTIYETSNELAFKKINNNRYSDAILRYSKTINVWLLEQINNKVIVLFDHLWEGNASTRGDRISHESKTFLDIMSCCSCRPERIFILAGGFASLSPRYEGCIDENPICSEFSDINLPSRLACESVPIFPILTHFCILTCDIGILAHNDWDKHKDKFNISKIVNLTNQPDIFKFPKSSRIKYYSVPCYNTESPDYWGVVNIIRQAHHLRKSVLLVDNSGDYHSLNIVALFLIELGYKPSEVIKYITERRFGFSFDGFILDYFDQVFEKTQSTPEKLRPVRPPICFPIEKVSNPECEEKVIKAVEGILYDKASNRREGSYECLKNIVILLKNVISFPNNPYYRIISFENDIFKHSIGKFEQGIEILQISGFEIFEKDQERKLKLPFEADTNICKFVLSCMYQEIAKCSFKSSDLHIL</sequence>
<proteinExistence type="predicted"/>
<comment type="caution">
    <text evidence="3">The sequence shown here is derived from an EMBL/GenBank/DDBJ whole genome shotgun (WGS) entry which is preliminary data.</text>
</comment>
<organism evidence="3">
    <name type="scientific">Cryptosporidium canis</name>
    <dbReference type="NCBI Taxonomy" id="195482"/>
    <lineage>
        <taxon>Eukaryota</taxon>
        <taxon>Sar</taxon>
        <taxon>Alveolata</taxon>
        <taxon>Apicomplexa</taxon>
        <taxon>Conoidasida</taxon>
        <taxon>Coccidia</taxon>
        <taxon>Eucoccidiorida</taxon>
        <taxon>Eimeriorina</taxon>
        <taxon>Cryptosporidiidae</taxon>
        <taxon>Cryptosporidium</taxon>
    </lineage>
</organism>
<dbReference type="CDD" id="cd09212">
    <property type="entry name" value="PUB"/>
    <property type="match status" value="1"/>
</dbReference>
<dbReference type="Pfam" id="PF09409">
    <property type="entry name" value="PUB"/>
    <property type="match status" value="1"/>
</dbReference>
<dbReference type="EMBL" id="JAPCXC010000069">
    <property type="protein sequence ID" value="KAJ1606829.1"/>
    <property type="molecule type" value="Genomic_DNA"/>
</dbReference>
<dbReference type="InterPro" id="IPR029021">
    <property type="entry name" value="Prot-tyrosine_phosphatase-like"/>
</dbReference>
<dbReference type="OrthoDB" id="336240at2759"/>
<evidence type="ECO:0000256" key="1">
    <source>
        <dbReference type="SAM" id="MobiDB-lite"/>
    </source>
</evidence>
<dbReference type="SUPFAM" id="SSF143503">
    <property type="entry name" value="PUG domain-like"/>
    <property type="match status" value="1"/>
</dbReference>